<protein>
    <recommendedName>
        <fullName evidence="5">Short-chain dehydrogenase</fullName>
    </recommendedName>
</protein>
<dbReference type="InterPro" id="IPR002347">
    <property type="entry name" value="SDR_fam"/>
</dbReference>
<reference evidence="4" key="1">
    <citation type="journal article" date="2019" name="Int. J. Syst. Evol. Microbiol.">
        <title>The Global Catalogue of Microorganisms (GCM) 10K type strain sequencing project: providing services to taxonomists for standard genome sequencing and annotation.</title>
        <authorList>
            <consortium name="The Broad Institute Genomics Platform"/>
            <consortium name="The Broad Institute Genome Sequencing Center for Infectious Disease"/>
            <person name="Wu L."/>
            <person name="Ma J."/>
        </authorList>
    </citation>
    <scope>NUCLEOTIDE SEQUENCE [LARGE SCALE GENOMIC DNA]</scope>
    <source>
        <strain evidence="4">NBRC 106310</strain>
    </source>
</reference>
<proteinExistence type="inferred from homology"/>
<dbReference type="PRINTS" id="PR00081">
    <property type="entry name" value="GDHRDH"/>
</dbReference>
<evidence type="ECO:0000313" key="3">
    <source>
        <dbReference type="EMBL" id="BDZ39906.1"/>
    </source>
</evidence>
<gene>
    <name evidence="3" type="ORF">GCM10025863_25200</name>
</gene>
<dbReference type="PANTHER" id="PTHR43669:SF3">
    <property type="entry name" value="ALCOHOL DEHYDROGENASE, PUTATIVE (AFU_ORTHOLOGUE AFUA_3G03445)-RELATED"/>
    <property type="match status" value="1"/>
</dbReference>
<comment type="similarity">
    <text evidence="1">Belongs to the short-chain dehydrogenases/reductases (SDR) family.</text>
</comment>
<evidence type="ECO:0008006" key="5">
    <source>
        <dbReference type="Google" id="ProtNLM"/>
    </source>
</evidence>
<evidence type="ECO:0000313" key="4">
    <source>
        <dbReference type="Proteomes" id="UP001321543"/>
    </source>
</evidence>
<evidence type="ECO:0000256" key="2">
    <source>
        <dbReference type="ARBA" id="ARBA00023002"/>
    </source>
</evidence>
<sequence>MPTALIIGGTTGIGRATALALRRCGFDVAVTGRNPDSIAAARRELPEEVLVIRCDARSLSETDAMIETVRERFGTLDALFLNAGVSRPAAIADVTEASFDDQVDINFKGQYFTLQKALPLLRDGASVILTVGAGVSRGIAGEA</sequence>
<dbReference type="InterPro" id="IPR036291">
    <property type="entry name" value="NAD(P)-bd_dom_sf"/>
</dbReference>
<organism evidence="3 4">
    <name type="scientific">Microbacterium suwonense</name>
    <dbReference type="NCBI Taxonomy" id="683047"/>
    <lineage>
        <taxon>Bacteria</taxon>
        <taxon>Bacillati</taxon>
        <taxon>Actinomycetota</taxon>
        <taxon>Actinomycetes</taxon>
        <taxon>Micrococcales</taxon>
        <taxon>Microbacteriaceae</taxon>
        <taxon>Microbacterium</taxon>
    </lineage>
</organism>
<dbReference type="EMBL" id="AP027728">
    <property type="protein sequence ID" value="BDZ39906.1"/>
    <property type="molecule type" value="Genomic_DNA"/>
</dbReference>
<accession>A0ABM8FWA4</accession>
<dbReference type="Gene3D" id="3.40.50.720">
    <property type="entry name" value="NAD(P)-binding Rossmann-like Domain"/>
    <property type="match status" value="1"/>
</dbReference>
<dbReference type="Pfam" id="PF00106">
    <property type="entry name" value="adh_short"/>
    <property type="match status" value="1"/>
</dbReference>
<dbReference type="Proteomes" id="UP001321543">
    <property type="component" value="Chromosome"/>
</dbReference>
<dbReference type="RefSeq" id="WP_286300350.1">
    <property type="nucleotide sequence ID" value="NZ_AP027728.1"/>
</dbReference>
<dbReference type="SUPFAM" id="SSF51735">
    <property type="entry name" value="NAD(P)-binding Rossmann-fold domains"/>
    <property type="match status" value="1"/>
</dbReference>
<dbReference type="PANTHER" id="PTHR43669">
    <property type="entry name" value="5-KETO-D-GLUCONATE 5-REDUCTASE"/>
    <property type="match status" value="1"/>
</dbReference>
<name>A0ABM8FWA4_9MICO</name>
<dbReference type="CDD" id="cd05233">
    <property type="entry name" value="SDR_c"/>
    <property type="match status" value="1"/>
</dbReference>
<keyword evidence="4" id="KW-1185">Reference proteome</keyword>
<keyword evidence="2" id="KW-0560">Oxidoreductase</keyword>
<evidence type="ECO:0000256" key="1">
    <source>
        <dbReference type="ARBA" id="ARBA00006484"/>
    </source>
</evidence>